<keyword evidence="2" id="KW-1185">Reference proteome</keyword>
<evidence type="ECO:0000313" key="2">
    <source>
        <dbReference type="Proteomes" id="UP000019482"/>
    </source>
</evidence>
<evidence type="ECO:0000313" key="1">
    <source>
        <dbReference type="EMBL" id="CDL92187.1"/>
    </source>
</evidence>
<reference evidence="1 2" key="1">
    <citation type="journal article" date="2015" name="Genome Announc.">
        <title>Draft Genome Sequence of Clostridium tyrobutyricum Strain DIVETGP, Isolated from Cow's Milk for Grana Padano Production.</title>
        <authorList>
            <person name="Soggiu A."/>
            <person name="Piras C."/>
            <person name="Gaiarsa S."/>
            <person name="Sassera D."/>
            <person name="Roncada P."/>
            <person name="Bendixen E."/>
            <person name="Brasca M."/>
            <person name="Bonizzi L."/>
        </authorList>
    </citation>
    <scope>NUCLEOTIDE SEQUENCE [LARGE SCALE GENOMIC DNA]</scope>
    <source>
        <strain evidence="1 2">DIVETGP</strain>
    </source>
</reference>
<comment type="caution">
    <text evidence="1">The sequence shown here is derived from an EMBL/GenBank/DDBJ whole genome shotgun (WGS) entry which is preliminary data.</text>
</comment>
<name>W6NJP3_CLOTY</name>
<dbReference type="AlphaFoldDB" id="W6NJP3"/>
<accession>W6NJP3</accession>
<protein>
    <submittedName>
        <fullName evidence="1">Uncharacterized protein</fullName>
    </submittedName>
</protein>
<dbReference type="EMBL" id="CBXI010000040">
    <property type="protein sequence ID" value="CDL92187.1"/>
    <property type="molecule type" value="Genomic_DNA"/>
</dbReference>
<proteinExistence type="predicted"/>
<sequence length="37" mass="4046">MAKVEGLKLKLKGSDPMAKNAIGSDPLFLQDEKVPIY</sequence>
<dbReference type="Proteomes" id="UP000019482">
    <property type="component" value="Unassembled WGS sequence"/>
</dbReference>
<organism evidence="1 2">
    <name type="scientific">Clostridium tyrobutyricum DIVETGP</name>
    <dbReference type="NCBI Taxonomy" id="1408889"/>
    <lineage>
        <taxon>Bacteria</taxon>
        <taxon>Bacillati</taxon>
        <taxon>Bacillota</taxon>
        <taxon>Clostridia</taxon>
        <taxon>Eubacteriales</taxon>
        <taxon>Clostridiaceae</taxon>
        <taxon>Clostridium</taxon>
    </lineage>
</organism>
<gene>
    <name evidence="1" type="ORF">CTDIVETGP_2257</name>
</gene>